<gene>
    <name evidence="2" type="ORF">HDC10033</name>
</gene>
<organism evidence="2">
    <name type="scientific">Drosophila melanogaster</name>
    <name type="common">Fruit fly</name>
    <dbReference type="NCBI Taxonomy" id="7227"/>
    <lineage>
        <taxon>Eukaryota</taxon>
        <taxon>Metazoa</taxon>
        <taxon>Ecdysozoa</taxon>
        <taxon>Arthropoda</taxon>
        <taxon>Hexapoda</taxon>
        <taxon>Insecta</taxon>
        <taxon>Pterygota</taxon>
        <taxon>Neoptera</taxon>
        <taxon>Endopterygota</taxon>
        <taxon>Diptera</taxon>
        <taxon>Brachycera</taxon>
        <taxon>Muscomorpha</taxon>
        <taxon>Ephydroidea</taxon>
        <taxon>Drosophilidae</taxon>
        <taxon>Drosophila</taxon>
        <taxon>Sophophora</taxon>
    </lineage>
</organism>
<keyword evidence="1" id="KW-0812">Transmembrane</keyword>
<protein>
    <submittedName>
        <fullName evidence="2">HDC10033</fullName>
    </submittedName>
</protein>
<accession>Q6IL90</accession>
<name>Q6IL90_DROME</name>
<reference evidence="2" key="1">
    <citation type="journal article" date="2003" name="Genome Biol.">
        <title>An integrated gene annotation and transcriptional profiling approach towards the full gene content of the Drosophila genome.</title>
        <authorList>
            <person name="Hild M."/>
            <person name="Beckmann B."/>
            <person name="Haas S.A."/>
            <person name="Koch B."/>
            <person name="Solovyev V."/>
            <person name="Busold C."/>
            <person name="Fellenberg K."/>
            <person name="Boutros M."/>
            <person name="Vingron M."/>
            <person name="Sauer F."/>
            <person name="Hoheisel J.D."/>
            <person name="Paro R."/>
        </authorList>
    </citation>
    <scope>NUCLEOTIDE SEQUENCE</scope>
</reference>
<proteinExistence type="predicted"/>
<evidence type="ECO:0000256" key="1">
    <source>
        <dbReference type="SAM" id="Phobius"/>
    </source>
</evidence>
<evidence type="ECO:0000313" key="2">
    <source>
        <dbReference type="EMBL" id="DAA02971.1"/>
    </source>
</evidence>
<dbReference type="AlphaFoldDB" id="Q6IL90"/>
<keyword evidence="1" id="KW-0472">Membrane</keyword>
<dbReference type="EMBL" id="BK002126">
    <property type="protein sequence ID" value="DAA02971.1"/>
    <property type="molecule type" value="Genomic_DNA"/>
</dbReference>
<feature type="transmembrane region" description="Helical" evidence="1">
    <location>
        <begin position="33"/>
        <end position="50"/>
    </location>
</feature>
<sequence length="94" mass="10961">MASHKRAKEHGARRQDTGLGAVDKARISHPGQWVSSYFLTLPVWFWFWFWCWCRCCWFSGCGSHLNLPTGDDDCDYDCDYDDCQTPFKIQVGVF</sequence>
<keyword evidence="1" id="KW-1133">Transmembrane helix</keyword>